<reference evidence="6 7" key="1">
    <citation type="submission" date="2019-11" db="EMBL/GenBank/DDBJ databases">
        <title>Maribacter lutea sp. nov., a marine bacterium isolated from intertidal sand.</title>
        <authorList>
            <person name="Liu A."/>
        </authorList>
    </citation>
    <scope>NUCLEOTIDE SEQUENCE [LARGE SCALE GENOMIC DNA]</scope>
    <source>
        <strain evidence="6 7">RZ05</strain>
    </source>
</reference>
<dbReference type="PANTHER" id="PTHR40980">
    <property type="entry name" value="PLUG DOMAIN-CONTAINING PROTEIN"/>
    <property type="match status" value="1"/>
</dbReference>
<keyword evidence="6" id="KW-0675">Receptor</keyword>
<gene>
    <name evidence="6" type="ORF">GJ691_05475</name>
</gene>
<dbReference type="Pfam" id="PF14905">
    <property type="entry name" value="OMP_b-brl_3"/>
    <property type="match status" value="1"/>
</dbReference>
<evidence type="ECO:0000313" key="7">
    <source>
        <dbReference type="Proteomes" id="UP000443153"/>
    </source>
</evidence>
<dbReference type="RefSeq" id="WP_179955033.1">
    <property type="nucleotide sequence ID" value="NZ_WKJH01000002.1"/>
</dbReference>
<dbReference type="GO" id="GO:0030246">
    <property type="term" value="F:carbohydrate binding"/>
    <property type="evidence" value="ECO:0007669"/>
    <property type="project" value="InterPro"/>
</dbReference>
<keyword evidence="7" id="KW-1185">Reference proteome</keyword>
<dbReference type="PANTHER" id="PTHR40980:SF4">
    <property type="entry name" value="TONB-DEPENDENT RECEPTOR-LIKE BETA-BARREL DOMAIN-CONTAINING PROTEIN"/>
    <property type="match status" value="1"/>
</dbReference>
<proteinExistence type="predicted"/>
<dbReference type="SUPFAM" id="SSF56935">
    <property type="entry name" value="Porins"/>
    <property type="match status" value="1"/>
</dbReference>
<evidence type="ECO:0000256" key="2">
    <source>
        <dbReference type="ARBA" id="ARBA00023136"/>
    </source>
</evidence>
<dbReference type="Proteomes" id="UP000443153">
    <property type="component" value="Unassembled WGS sequence"/>
</dbReference>
<organism evidence="6 7">
    <name type="scientific">Maribacter luteus</name>
    <dbReference type="NCBI Taxonomy" id="2594478"/>
    <lineage>
        <taxon>Bacteria</taxon>
        <taxon>Pseudomonadati</taxon>
        <taxon>Bacteroidota</taxon>
        <taxon>Flavobacteriia</taxon>
        <taxon>Flavobacteriales</taxon>
        <taxon>Flavobacteriaceae</taxon>
        <taxon>Maribacter</taxon>
    </lineage>
</organism>
<evidence type="ECO:0000313" key="6">
    <source>
        <dbReference type="EMBL" id="MRX63613.1"/>
    </source>
</evidence>
<dbReference type="InterPro" id="IPR041700">
    <property type="entry name" value="OMP_b-brl_3"/>
</dbReference>
<evidence type="ECO:0000256" key="1">
    <source>
        <dbReference type="ARBA" id="ARBA00004442"/>
    </source>
</evidence>
<keyword evidence="2" id="KW-0472">Membrane</keyword>
<dbReference type="GO" id="GO:0009279">
    <property type="term" value="C:cell outer membrane"/>
    <property type="evidence" value="ECO:0007669"/>
    <property type="project" value="UniProtKB-SubCell"/>
</dbReference>
<feature type="signal peptide" evidence="4">
    <location>
        <begin position="1"/>
        <end position="20"/>
    </location>
</feature>
<evidence type="ECO:0000256" key="4">
    <source>
        <dbReference type="SAM" id="SignalP"/>
    </source>
</evidence>
<dbReference type="Pfam" id="PF13715">
    <property type="entry name" value="CarbopepD_reg_2"/>
    <property type="match status" value="1"/>
</dbReference>
<dbReference type="Gene3D" id="2.40.170.20">
    <property type="entry name" value="TonB-dependent receptor, beta-barrel domain"/>
    <property type="match status" value="1"/>
</dbReference>
<dbReference type="EMBL" id="WKJH01000002">
    <property type="protein sequence ID" value="MRX63613.1"/>
    <property type="molecule type" value="Genomic_DNA"/>
</dbReference>
<evidence type="ECO:0000259" key="5">
    <source>
        <dbReference type="Pfam" id="PF14905"/>
    </source>
</evidence>
<keyword evidence="3" id="KW-0998">Cell outer membrane</keyword>
<dbReference type="AlphaFoldDB" id="A0A6I2MIE0"/>
<name>A0A6I2MIE0_9FLAO</name>
<dbReference type="SUPFAM" id="SSF49452">
    <property type="entry name" value="Starch-binding domain-like"/>
    <property type="match status" value="1"/>
</dbReference>
<dbReference type="InterPro" id="IPR013784">
    <property type="entry name" value="Carb-bd-like_fold"/>
</dbReference>
<accession>A0A6I2MIE0</accession>
<feature type="chain" id="PRO_5026345531" evidence="4">
    <location>
        <begin position="21"/>
        <end position="803"/>
    </location>
</feature>
<feature type="domain" description="Outer membrane protein beta-barrel" evidence="5">
    <location>
        <begin position="376"/>
        <end position="778"/>
    </location>
</feature>
<keyword evidence="4" id="KW-0732">Signal</keyword>
<sequence>MKYIPLILVTLFSFTLQLNAQNFEVSGTIKNGEDQIIPFASVFLLKVSDSTMVRGVSADDNGMFTFKNVTPSTYLIKASYIGRSSNLIGLDVSKDIVLGALIIDQSTENLDEVIVTSMKPKIERLTDRLVFNIENSVVSQGSSWDVLKRTPGVIAMQENLMIRGQAATVYINDRKVQLSSDEIRELLENYSAGHIKQIEVISNPPAKYDAEGGPVLNIVTNKNISMGYKGNISSTYTQSIFPKYTLGTLHFYKTEKLNLFASYIHGPRKDFKNTESAINFIDDTGVFSRWLTDYDKTTKAKSHTAQLNLDYAINDRNTIILASSASISPNKTFDNMQFTEMRNGQGQLDSTFVTQSDLLENKNNFSTDLTYEYSFKEEGSLVLNGHFTKYKGDNTQNAQSDYFNVDNEFMRTFGFYTDADQDIEIFTTQLDLTTTIGIFDFETGLKGSFINSDSGIAYYNTTNDEKVLISNLSDDYRYEEQVYAGYFSLSKDWEKTSFKAGLRAEQTKSTGFSTSLSEINDLMYFELFPTVHLNYKPHDNHSFAFNYSRKLTRPRYEELNPFRYYINENNFSEGNPNLSPSFSHNFNLNYTLNEEFYFDLYYRDNGKYISSLLFQDNQNLVLRDITQNVLESTSYGLDFTYGKSVMNWWYLYTYISIFHEDETFIALESNDQTVTNEVNGAYIDLTNYLNLSKDGTFKGEIGLTYLSGFLEGSYTQEERTNLTLGLRKTLWNKRAVLSLQANDLLNKVNSRISSKYLNQDNSYLTRPETQYVRLGFTFNFGNFRLEDNKRDIDKIERDRLSDN</sequence>
<protein>
    <submittedName>
        <fullName evidence="6">TonB-dependent receptor</fullName>
    </submittedName>
</protein>
<evidence type="ECO:0000256" key="3">
    <source>
        <dbReference type="ARBA" id="ARBA00023237"/>
    </source>
</evidence>
<comment type="caution">
    <text evidence="6">The sequence shown here is derived from an EMBL/GenBank/DDBJ whole genome shotgun (WGS) entry which is preliminary data.</text>
</comment>
<comment type="subcellular location">
    <subcellularLocation>
        <location evidence="1">Cell outer membrane</location>
    </subcellularLocation>
</comment>
<dbReference type="InterPro" id="IPR036942">
    <property type="entry name" value="Beta-barrel_TonB_sf"/>
</dbReference>